<dbReference type="InterPro" id="IPR036217">
    <property type="entry name" value="MethylDNA_cys_MeTrfase_DNAb"/>
</dbReference>
<evidence type="ECO:0000259" key="2">
    <source>
        <dbReference type="Pfam" id="PF01035"/>
    </source>
</evidence>
<evidence type="ECO:0000256" key="1">
    <source>
        <dbReference type="ARBA" id="ARBA00022763"/>
    </source>
</evidence>
<reference evidence="3 4" key="1">
    <citation type="submission" date="2024-03" db="EMBL/GenBank/DDBJ databases">
        <title>Human intestinal bacterial collection.</title>
        <authorList>
            <person name="Pauvert C."/>
            <person name="Hitch T.C.A."/>
            <person name="Clavel T."/>
        </authorList>
    </citation>
    <scope>NUCLEOTIDE SEQUENCE [LARGE SCALE GENOMIC DNA]</scope>
    <source>
        <strain evidence="3 4">CLA-AA-H192</strain>
    </source>
</reference>
<dbReference type="PANTHER" id="PTHR42942">
    <property type="entry name" value="6-O-METHYLGUANINE DNA METHYLTRANSFERASE"/>
    <property type="match status" value="1"/>
</dbReference>
<dbReference type="InterPro" id="IPR014048">
    <property type="entry name" value="MethylDNA_cys_MeTrfase_DNA-bd"/>
</dbReference>
<accession>A0ABV1G6W3</accession>
<feature type="domain" description="Methylated-DNA-[protein]-cysteine S-methyltransferase DNA binding" evidence="2">
    <location>
        <begin position="9"/>
        <end position="83"/>
    </location>
</feature>
<comment type="caution">
    <text evidence="3">The sequence shown here is derived from an EMBL/GenBank/DDBJ whole genome shotgun (WGS) entry which is preliminary data.</text>
</comment>
<organism evidence="3 4">
    <name type="scientific">Faecousia intestinalis</name>
    <dbReference type="NCBI Taxonomy" id="3133167"/>
    <lineage>
        <taxon>Bacteria</taxon>
        <taxon>Bacillati</taxon>
        <taxon>Bacillota</taxon>
        <taxon>Clostridia</taxon>
        <taxon>Eubacteriales</taxon>
        <taxon>Oscillospiraceae</taxon>
        <taxon>Faecousia</taxon>
    </lineage>
</organism>
<dbReference type="Proteomes" id="UP001491552">
    <property type="component" value="Unassembled WGS sequence"/>
</dbReference>
<gene>
    <name evidence="3" type="ORF">WMO66_07785</name>
</gene>
<sequence length="106" mass="11517">MAEAPSLFASVYALVAQIPPGFVASYGQLARMLGAPRAARQVGWAMRCCPDELPWQRVIREDGTIAGGEYAPLRRAMLEAEGVPFTQDGRVAIDRCRWQPGEAGLV</sequence>
<evidence type="ECO:0000313" key="3">
    <source>
        <dbReference type="EMBL" id="MEQ2511144.1"/>
    </source>
</evidence>
<name>A0ABV1G6W3_9FIRM</name>
<dbReference type="RefSeq" id="WP_349135856.1">
    <property type="nucleotide sequence ID" value="NZ_JBBMFF010000216.1"/>
</dbReference>
<dbReference type="InterPro" id="IPR052520">
    <property type="entry name" value="ATL_DNA_repair"/>
</dbReference>
<evidence type="ECO:0000313" key="4">
    <source>
        <dbReference type="Proteomes" id="UP001491552"/>
    </source>
</evidence>
<dbReference type="Gene3D" id="1.10.10.10">
    <property type="entry name" value="Winged helix-like DNA-binding domain superfamily/Winged helix DNA-binding domain"/>
    <property type="match status" value="1"/>
</dbReference>
<proteinExistence type="predicted"/>
<keyword evidence="1" id="KW-0227">DNA damage</keyword>
<dbReference type="InterPro" id="IPR036388">
    <property type="entry name" value="WH-like_DNA-bd_sf"/>
</dbReference>
<dbReference type="EMBL" id="JBBMFF010000216">
    <property type="protein sequence ID" value="MEQ2511144.1"/>
    <property type="molecule type" value="Genomic_DNA"/>
</dbReference>
<protein>
    <submittedName>
        <fullName evidence="3">MGMT family protein</fullName>
    </submittedName>
</protein>
<dbReference type="SUPFAM" id="SSF46767">
    <property type="entry name" value="Methylated DNA-protein cysteine methyltransferase, C-terminal domain"/>
    <property type="match status" value="1"/>
</dbReference>
<dbReference type="Pfam" id="PF01035">
    <property type="entry name" value="DNA_binding_1"/>
    <property type="match status" value="1"/>
</dbReference>
<keyword evidence="4" id="KW-1185">Reference proteome</keyword>
<dbReference type="PANTHER" id="PTHR42942:SF1">
    <property type="entry name" value="ALKYLTRANSFERASE-LIKE PROTEIN 1"/>
    <property type="match status" value="1"/>
</dbReference>
<dbReference type="CDD" id="cd06445">
    <property type="entry name" value="ATase"/>
    <property type="match status" value="1"/>
</dbReference>